<name>A0ABM7PC92_9BACT</name>
<keyword evidence="9 11" id="KW-0368">Histidine biosynthesis</keyword>
<evidence type="ECO:0000256" key="4">
    <source>
        <dbReference type="ARBA" id="ARBA00011946"/>
    </source>
</evidence>
<dbReference type="GO" id="GO:0016757">
    <property type="term" value="F:glycosyltransferase activity"/>
    <property type="evidence" value="ECO:0007669"/>
    <property type="project" value="UniProtKB-KW"/>
</dbReference>
<keyword evidence="11" id="KW-0479">Metal-binding</keyword>
<evidence type="ECO:0000256" key="8">
    <source>
        <dbReference type="ARBA" id="ARBA00022679"/>
    </source>
</evidence>
<keyword evidence="8 11" id="KW-0808">Transferase</keyword>
<accession>A0ABM7PC92</accession>
<evidence type="ECO:0000256" key="2">
    <source>
        <dbReference type="ARBA" id="ARBA00004667"/>
    </source>
</evidence>
<dbReference type="Proteomes" id="UP001320148">
    <property type="component" value="Chromosome"/>
</dbReference>
<dbReference type="InterPro" id="IPR020621">
    <property type="entry name" value="ATP-PRT_HisG_long"/>
</dbReference>
<feature type="domain" description="Histidine biosynthesis HisG C-terminal" evidence="13">
    <location>
        <begin position="208"/>
        <end position="279"/>
    </location>
</feature>
<keyword evidence="11" id="KW-0547">Nucleotide-binding</keyword>
<dbReference type="Gene3D" id="3.30.70.120">
    <property type="match status" value="1"/>
</dbReference>
<evidence type="ECO:0000259" key="13">
    <source>
        <dbReference type="Pfam" id="PF08029"/>
    </source>
</evidence>
<dbReference type="RefSeq" id="WP_236891071.1">
    <property type="nucleotide sequence ID" value="NZ_AP024488.1"/>
</dbReference>
<dbReference type="InterPro" id="IPR013115">
    <property type="entry name" value="HisG_C"/>
</dbReference>
<evidence type="ECO:0000256" key="6">
    <source>
        <dbReference type="ARBA" id="ARBA00022605"/>
    </source>
</evidence>
<dbReference type="InterPro" id="IPR011322">
    <property type="entry name" value="N-reg_PII-like_a/b"/>
</dbReference>
<dbReference type="PROSITE" id="PS01316">
    <property type="entry name" value="ATP_P_PHORIBOSYLTR"/>
    <property type="match status" value="1"/>
</dbReference>
<dbReference type="Gene3D" id="3.40.190.10">
    <property type="entry name" value="Periplasmic binding protein-like II"/>
    <property type="match status" value="2"/>
</dbReference>
<protein>
    <recommendedName>
        <fullName evidence="5 11">ATP phosphoribosyltransferase</fullName>
        <shortName evidence="11">ATP-PRT</shortName>
        <shortName evidence="11">ATP-PRTase</shortName>
        <ecNumber evidence="4 11">2.4.2.17</ecNumber>
    </recommendedName>
</protein>
<comment type="subcellular location">
    <subcellularLocation>
        <location evidence="11">Cytoplasm</location>
    </subcellularLocation>
</comment>
<reference evidence="14 15" key="1">
    <citation type="submission" date="2021-02" db="EMBL/GenBank/DDBJ databases">
        <title>Complete genome of Desulfoluna sp. strain ASN36.</title>
        <authorList>
            <person name="Takahashi A."/>
            <person name="Kojima H."/>
            <person name="Fukui M."/>
        </authorList>
    </citation>
    <scope>NUCLEOTIDE SEQUENCE [LARGE SCALE GENOMIC DNA]</scope>
    <source>
        <strain evidence="14 15">ASN36</strain>
    </source>
</reference>
<dbReference type="Pfam" id="PF01634">
    <property type="entry name" value="HisG"/>
    <property type="match status" value="1"/>
</dbReference>
<evidence type="ECO:0000256" key="11">
    <source>
        <dbReference type="HAMAP-Rule" id="MF_00079"/>
    </source>
</evidence>
<organism evidence="14 15">
    <name type="scientific">Desulfoluna limicola</name>
    <dbReference type="NCBI Taxonomy" id="2810562"/>
    <lineage>
        <taxon>Bacteria</taxon>
        <taxon>Pseudomonadati</taxon>
        <taxon>Thermodesulfobacteriota</taxon>
        <taxon>Desulfobacteria</taxon>
        <taxon>Desulfobacterales</taxon>
        <taxon>Desulfolunaceae</taxon>
        <taxon>Desulfoluna</taxon>
    </lineage>
</organism>
<dbReference type="InterPro" id="IPR001348">
    <property type="entry name" value="ATP_PRibTrfase_HisG"/>
</dbReference>
<evidence type="ECO:0000256" key="5">
    <source>
        <dbReference type="ARBA" id="ARBA00020998"/>
    </source>
</evidence>
<comment type="function">
    <text evidence="10 11">Catalyzes the condensation of ATP and 5-phosphoribose 1-diphosphate to form N'-(5'-phosphoribosyl)-ATP (PR-ATP). Has a crucial role in the pathway because the rate of histidine biosynthesis seems to be controlled primarily by regulation of HisG enzymatic activity.</text>
</comment>
<dbReference type="Pfam" id="PF08029">
    <property type="entry name" value="HisG_C"/>
    <property type="match status" value="1"/>
</dbReference>
<keyword evidence="6 11" id="KW-0028">Amino-acid biosynthesis</keyword>
<keyword evidence="15" id="KW-1185">Reference proteome</keyword>
<gene>
    <name evidence="11 14" type="primary">hisG</name>
    <name evidence="14" type="ORF">DSLASN_04030</name>
</gene>
<comment type="cofactor">
    <cofactor evidence="11">
        <name>Mg(2+)</name>
        <dbReference type="ChEBI" id="CHEBI:18420"/>
    </cofactor>
</comment>
<dbReference type="PANTHER" id="PTHR21403:SF8">
    <property type="entry name" value="ATP PHOSPHORIBOSYLTRANSFERASE"/>
    <property type="match status" value="1"/>
</dbReference>
<keyword evidence="7 11" id="KW-0328">Glycosyltransferase</keyword>
<dbReference type="HAMAP" id="MF_00079">
    <property type="entry name" value="HisG_Long"/>
    <property type="match status" value="1"/>
</dbReference>
<dbReference type="InterPro" id="IPR015867">
    <property type="entry name" value="N-reg_PII/ATP_PRibTrfase_C"/>
</dbReference>
<evidence type="ECO:0000259" key="12">
    <source>
        <dbReference type="Pfam" id="PF01634"/>
    </source>
</evidence>
<evidence type="ECO:0000256" key="9">
    <source>
        <dbReference type="ARBA" id="ARBA00023102"/>
    </source>
</evidence>
<dbReference type="InterPro" id="IPR018198">
    <property type="entry name" value="ATP_PRibTrfase_CS"/>
</dbReference>
<dbReference type="NCBIfam" id="TIGR03455">
    <property type="entry name" value="HisG_C-term"/>
    <property type="match status" value="1"/>
</dbReference>
<dbReference type="SUPFAM" id="SSF54913">
    <property type="entry name" value="GlnB-like"/>
    <property type="match status" value="1"/>
</dbReference>
<evidence type="ECO:0000256" key="10">
    <source>
        <dbReference type="ARBA" id="ARBA00024861"/>
    </source>
</evidence>
<comment type="similarity">
    <text evidence="3 11">Belongs to the ATP phosphoribosyltransferase family. Long subfamily.</text>
</comment>
<comment type="activity regulation">
    <text evidence="11">Feedback inhibited by histidine.</text>
</comment>
<dbReference type="EMBL" id="AP024488">
    <property type="protein sequence ID" value="BCS94771.1"/>
    <property type="molecule type" value="Genomic_DNA"/>
</dbReference>
<evidence type="ECO:0000256" key="7">
    <source>
        <dbReference type="ARBA" id="ARBA00022676"/>
    </source>
</evidence>
<sequence>MLKIAIPNKGSLSEEARALISEAGYNCKRYSRELKVTDVANQVEFIFLRPRDIAVYVQSGIIDLGITGRDLAMDSESEVDELLPLGFGRSSFCYAVPEESLLTPEGFKGKRIATSYPGIVSRDLKNRNIDAKIIKLDGAIEISINLGVADAIADVVQTGRTMVEAGLRISGEPIMVSEGILATRKGRGDNLTAPEQVFIERLKGIVVAREYVMVEYDVPGDVLETACAVTPGIEAPTVAPLRREGWFAVKAMARKKELNSIMDRLAEVGAKGIIVTDIRTCRL</sequence>
<evidence type="ECO:0000256" key="1">
    <source>
        <dbReference type="ARBA" id="ARBA00000915"/>
    </source>
</evidence>
<keyword evidence="11" id="KW-0067">ATP-binding</keyword>
<keyword evidence="11" id="KW-0460">Magnesium</keyword>
<evidence type="ECO:0000256" key="3">
    <source>
        <dbReference type="ARBA" id="ARBA00007955"/>
    </source>
</evidence>
<evidence type="ECO:0000313" key="14">
    <source>
        <dbReference type="EMBL" id="BCS94771.1"/>
    </source>
</evidence>
<dbReference type="SUPFAM" id="SSF53850">
    <property type="entry name" value="Periplasmic binding protein-like II"/>
    <property type="match status" value="1"/>
</dbReference>
<evidence type="ECO:0000313" key="15">
    <source>
        <dbReference type="Proteomes" id="UP001320148"/>
    </source>
</evidence>
<dbReference type="InterPro" id="IPR013820">
    <property type="entry name" value="ATP_PRibTrfase_cat"/>
</dbReference>
<dbReference type="PANTHER" id="PTHR21403">
    <property type="entry name" value="ATP PHOSPHORIBOSYLTRANSFERASE ATP-PRTASE"/>
    <property type="match status" value="1"/>
</dbReference>
<proteinExistence type="inferred from homology"/>
<comment type="catalytic activity">
    <reaction evidence="1 11">
        <text>1-(5-phospho-beta-D-ribosyl)-ATP + diphosphate = 5-phospho-alpha-D-ribose 1-diphosphate + ATP</text>
        <dbReference type="Rhea" id="RHEA:18473"/>
        <dbReference type="ChEBI" id="CHEBI:30616"/>
        <dbReference type="ChEBI" id="CHEBI:33019"/>
        <dbReference type="ChEBI" id="CHEBI:58017"/>
        <dbReference type="ChEBI" id="CHEBI:73183"/>
        <dbReference type="EC" id="2.4.2.17"/>
    </reaction>
</comment>
<dbReference type="EC" id="2.4.2.17" evidence="4 11"/>
<comment type="pathway">
    <text evidence="2 11">Amino-acid biosynthesis; L-histidine biosynthesis; L-histidine from 5-phospho-alpha-D-ribose 1-diphosphate: step 1/9.</text>
</comment>
<dbReference type="NCBIfam" id="TIGR00070">
    <property type="entry name" value="hisG"/>
    <property type="match status" value="1"/>
</dbReference>
<keyword evidence="11" id="KW-0963">Cytoplasm</keyword>
<feature type="domain" description="ATP phosphoribosyltransferase catalytic" evidence="12">
    <location>
        <begin position="49"/>
        <end position="188"/>
    </location>
</feature>